<reference evidence="2 3" key="1">
    <citation type="submission" date="2023-09" db="EMBL/GenBank/DDBJ databases">
        <title>The genome sequence of Streptomyces anthocyanicus.</title>
        <authorList>
            <person name="Mo P."/>
        </authorList>
    </citation>
    <scope>NUCLEOTIDE SEQUENCE [LARGE SCALE GENOMIC DNA]</scope>
    <source>
        <strain evidence="2 3">JCM 4387</strain>
        <plasmid evidence="2 3">punmamed1</plasmid>
    </source>
</reference>
<keyword evidence="3" id="KW-1185">Reference proteome</keyword>
<name>A0ABY9UMM9_STRVL</name>
<geneLocation type="plasmid" evidence="2 3">
    <name>punmamed1</name>
</geneLocation>
<dbReference type="Proteomes" id="UP001249394">
    <property type="component" value="Plasmid punmamed1"/>
</dbReference>
<accession>A0ABY9UMM9</accession>
<dbReference type="EMBL" id="CP134214">
    <property type="protein sequence ID" value="WND24110.1"/>
    <property type="molecule type" value="Genomic_DNA"/>
</dbReference>
<evidence type="ECO:0000256" key="1">
    <source>
        <dbReference type="SAM" id="MobiDB-lite"/>
    </source>
</evidence>
<evidence type="ECO:0000313" key="2">
    <source>
        <dbReference type="EMBL" id="WND24110.1"/>
    </source>
</evidence>
<feature type="region of interest" description="Disordered" evidence="1">
    <location>
        <begin position="134"/>
        <end position="156"/>
    </location>
</feature>
<sequence length="156" mass="17425">MTQRPEIHASGKRRKTLHIWPAKTLPPEGTRQQIVDWLNANGIAARTVAIQPISLEFVPGCAGSITSCDGTSSAPWWIAFTQRYTVDEDGRYEINVLTGEPAEMQRTVPMVVAPPPELLPEWVAEYESVFFEDDPWPRMGRLSEVQEEDDEDGGGT</sequence>
<gene>
    <name evidence="2" type="ORF">RI060_43095</name>
</gene>
<organism evidence="2 3">
    <name type="scientific">Streptomyces violaceus</name>
    <name type="common">Streptomyces venezuelae</name>
    <dbReference type="NCBI Taxonomy" id="1936"/>
    <lineage>
        <taxon>Bacteria</taxon>
        <taxon>Bacillati</taxon>
        <taxon>Actinomycetota</taxon>
        <taxon>Actinomycetes</taxon>
        <taxon>Kitasatosporales</taxon>
        <taxon>Streptomycetaceae</taxon>
        <taxon>Streptomyces</taxon>
    </lineage>
</organism>
<feature type="compositionally biased region" description="Acidic residues" evidence="1">
    <location>
        <begin position="145"/>
        <end position="156"/>
    </location>
</feature>
<keyword evidence="2" id="KW-0614">Plasmid</keyword>
<protein>
    <submittedName>
        <fullName evidence="2">Uncharacterized protein</fullName>
    </submittedName>
</protein>
<evidence type="ECO:0000313" key="3">
    <source>
        <dbReference type="Proteomes" id="UP001249394"/>
    </source>
</evidence>
<proteinExistence type="predicted"/>